<reference evidence="1" key="1">
    <citation type="submission" date="2018-11" db="EMBL/GenBank/DDBJ databases">
        <authorList>
            <consortium name="Genoscope - CEA"/>
            <person name="William W."/>
        </authorList>
    </citation>
    <scope>NUCLEOTIDE SEQUENCE</scope>
</reference>
<dbReference type="AlphaFoldDB" id="A0A3P6D9I1"/>
<organism evidence="1">
    <name type="scientific">Brassica oleracea</name>
    <name type="common">Wild cabbage</name>
    <dbReference type="NCBI Taxonomy" id="3712"/>
    <lineage>
        <taxon>Eukaryota</taxon>
        <taxon>Viridiplantae</taxon>
        <taxon>Streptophyta</taxon>
        <taxon>Embryophyta</taxon>
        <taxon>Tracheophyta</taxon>
        <taxon>Spermatophyta</taxon>
        <taxon>Magnoliopsida</taxon>
        <taxon>eudicotyledons</taxon>
        <taxon>Gunneridae</taxon>
        <taxon>Pentapetalae</taxon>
        <taxon>rosids</taxon>
        <taxon>malvids</taxon>
        <taxon>Brassicales</taxon>
        <taxon>Brassicaceae</taxon>
        <taxon>Brassiceae</taxon>
        <taxon>Brassica</taxon>
    </lineage>
</organism>
<name>A0A3P6D9I1_BRAOL</name>
<gene>
    <name evidence="1" type="ORF">BOLC2T09759H</name>
</gene>
<dbReference type="EMBL" id="LR031874">
    <property type="protein sequence ID" value="VDD23850.1"/>
    <property type="molecule type" value="Genomic_DNA"/>
</dbReference>
<protein>
    <submittedName>
        <fullName evidence="1">Uncharacterized protein</fullName>
    </submittedName>
</protein>
<evidence type="ECO:0000313" key="1">
    <source>
        <dbReference type="EMBL" id="VDD23850.1"/>
    </source>
</evidence>
<accession>A0A3P6D9I1</accession>
<sequence>MSARCFTQHHQTQKTNLHWHALDLLGSSQRHSPIQLLCSCLPNALSRFTLCFPLHTKRRQEDHPMLLLHF</sequence>
<proteinExistence type="predicted"/>